<dbReference type="PANTHER" id="PTHR10000">
    <property type="entry name" value="PHOSPHOSERINE PHOSPHATASE"/>
    <property type="match status" value="1"/>
</dbReference>
<proteinExistence type="predicted"/>
<dbReference type="Pfam" id="PF08282">
    <property type="entry name" value="Hydrolase_3"/>
    <property type="match status" value="1"/>
</dbReference>
<dbReference type="PANTHER" id="PTHR10000:SF8">
    <property type="entry name" value="HAD SUPERFAMILY HYDROLASE-LIKE, TYPE 3"/>
    <property type="match status" value="1"/>
</dbReference>
<accession>A0A6I3IWB7</accession>
<dbReference type="InterPro" id="IPR023214">
    <property type="entry name" value="HAD_sf"/>
</dbReference>
<evidence type="ECO:0000313" key="2">
    <source>
        <dbReference type="Proteomes" id="UP000431092"/>
    </source>
</evidence>
<dbReference type="EMBL" id="WLVL01000039">
    <property type="protein sequence ID" value="MTB72631.1"/>
    <property type="molecule type" value="Genomic_DNA"/>
</dbReference>
<sequence>MPDCPRVFATDFDGTLLRSDGTLSSRTASAIAAAEAAGCTVIVVTARPPRWMKAFREQVGAHGVVLCSNGAFVYDAHVDAVVEERTIPAPVTLDVVSRLRGALPGIGFGVEGRSGLGIEPALRDLRAPDGTVVDDARRVAALEDLLEDELPGKLIARHPRLGPEEFVARASELVGGDVHLAYSGAPGLAEMTALGVTKATALQRWCAEHGVASAEVWTFGDMPNDVPMLGWAGRSFAVANAHAAAVEAATHRCAANDEDGVARIIEAALWRS</sequence>
<protein>
    <submittedName>
        <fullName evidence="1">HAD hydrolase family protein</fullName>
    </submittedName>
</protein>
<dbReference type="GO" id="GO:0000287">
    <property type="term" value="F:magnesium ion binding"/>
    <property type="evidence" value="ECO:0007669"/>
    <property type="project" value="TreeGrafter"/>
</dbReference>
<evidence type="ECO:0000313" key="1">
    <source>
        <dbReference type="EMBL" id="MTB72631.1"/>
    </source>
</evidence>
<keyword evidence="2" id="KW-1185">Reference proteome</keyword>
<dbReference type="Gene3D" id="3.40.50.1000">
    <property type="entry name" value="HAD superfamily/HAD-like"/>
    <property type="match status" value="1"/>
</dbReference>
<dbReference type="GO" id="GO:0016791">
    <property type="term" value="F:phosphatase activity"/>
    <property type="evidence" value="ECO:0007669"/>
    <property type="project" value="TreeGrafter"/>
</dbReference>
<dbReference type="GO" id="GO:0005829">
    <property type="term" value="C:cytosol"/>
    <property type="evidence" value="ECO:0007669"/>
    <property type="project" value="TreeGrafter"/>
</dbReference>
<dbReference type="InterPro" id="IPR036412">
    <property type="entry name" value="HAD-like_sf"/>
</dbReference>
<dbReference type="SUPFAM" id="SSF56784">
    <property type="entry name" value="HAD-like"/>
    <property type="match status" value="1"/>
</dbReference>
<dbReference type="RefSeq" id="WP_154593889.1">
    <property type="nucleotide sequence ID" value="NZ_WLVL01000039.1"/>
</dbReference>
<reference evidence="1 2" key="1">
    <citation type="submission" date="2019-11" db="EMBL/GenBank/DDBJ databases">
        <title>Whole genome sequencing identifies a novel species of the genus Arsenicicoccus isolated from human blood.</title>
        <authorList>
            <person name="Jeong J.H."/>
            <person name="Kweon O.J."/>
            <person name="Kim H.R."/>
            <person name="Kim T.-H."/>
            <person name="Ha S.-M."/>
            <person name="Lee M.-K."/>
        </authorList>
    </citation>
    <scope>NUCLEOTIDE SEQUENCE [LARGE SCALE GENOMIC DNA]</scope>
    <source>
        <strain evidence="1 2">MKL-02</strain>
    </source>
</reference>
<organism evidence="1 2">
    <name type="scientific">Arsenicicoccus cauae</name>
    <dbReference type="NCBI Taxonomy" id="2663847"/>
    <lineage>
        <taxon>Bacteria</taxon>
        <taxon>Bacillati</taxon>
        <taxon>Actinomycetota</taxon>
        <taxon>Actinomycetes</taxon>
        <taxon>Micrococcales</taxon>
        <taxon>Intrasporangiaceae</taxon>
        <taxon>Arsenicicoccus</taxon>
    </lineage>
</organism>
<keyword evidence="1" id="KW-0378">Hydrolase</keyword>
<comment type="caution">
    <text evidence="1">The sequence shown here is derived from an EMBL/GenBank/DDBJ whole genome shotgun (WGS) entry which is preliminary data.</text>
</comment>
<gene>
    <name evidence="1" type="ORF">GGG17_11765</name>
</gene>
<dbReference type="Gene3D" id="3.30.1240.10">
    <property type="match status" value="1"/>
</dbReference>
<dbReference type="AlphaFoldDB" id="A0A6I3IWB7"/>
<dbReference type="Proteomes" id="UP000431092">
    <property type="component" value="Unassembled WGS sequence"/>
</dbReference>
<name>A0A6I3IWB7_9MICO</name>